<dbReference type="Proteomes" id="UP001214170">
    <property type="component" value="Chromosome"/>
</dbReference>
<accession>A0ABY8H360</accession>
<name>A0ABY8H360_9BURK</name>
<dbReference type="Gene3D" id="1.10.260.40">
    <property type="entry name" value="lambda repressor-like DNA-binding domains"/>
    <property type="match status" value="1"/>
</dbReference>
<evidence type="ECO:0000256" key="1">
    <source>
        <dbReference type="SAM" id="MobiDB-lite"/>
    </source>
</evidence>
<dbReference type="CDD" id="cd00093">
    <property type="entry name" value="HTH_XRE"/>
    <property type="match status" value="1"/>
</dbReference>
<dbReference type="InterPro" id="IPR001387">
    <property type="entry name" value="Cro/C1-type_HTH"/>
</dbReference>
<dbReference type="SMART" id="SM00530">
    <property type="entry name" value="HTH_XRE"/>
    <property type="match status" value="1"/>
</dbReference>
<feature type="region of interest" description="Disordered" evidence="1">
    <location>
        <begin position="96"/>
        <end position="121"/>
    </location>
</feature>
<evidence type="ECO:0000313" key="3">
    <source>
        <dbReference type="EMBL" id="WFP11206.1"/>
    </source>
</evidence>
<reference evidence="3 4" key="1">
    <citation type="submission" date="2023-03" db="EMBL/GenBank/DDBJ databases">
        <title>Achromobacter spanius LIG8.</title>
        <authorList>
            <person name="Shrestha S."/>
        </authorList>
    </citation>
    <scope>NUCLEOTIDE SEQUENCE [LARGE SCALE GENOMIC DNA]</scope>
    <source>
        <strain evidence="3 4">LIG8</strain>
    </source>
</reference>
<dbReference type="PROSITE" id="PS50943">
    <property type="entry name" value="HTH_CROC1"/>
    <property type="match status" value="1"/>
</dbReference>
<dbReference type="EMBL" id="CP121261">
    <property type="protein sequence ID" value="WFP11206.1"/>
    <property type="molecule type" value="Genomic_DNA"/>
</dbReference>
<keyword evidence="4" id="KW-1185">Reference proteome</keyword>
<dbReference type="Pfam" id="PF13560">
    <property type="entry name" value="HTH_31"/>
    <property type="match status" value="1"/>
</dbReference>
<evidence type="ECO:0000259" key="2">
    <source>
        <dbReference type="PROSITE" id="PS50943"/>
    </source>
</evidence>
<protein>
    <submittedName>
        <fullName evidence="3">Helix-turn-helix domain-containing protein</fullName>
    </submittedName>
</protein>
<sequence length="121" mass="13285">MLTLMPAKSPILYPRQAKLLKELGARLRAARLRRRFSVLLVAERAGVSRPTVNKVEQGDPTVTMGTYLRVLTVLGLENDLTPVAADDVVGRRLQDAALETPRRAPKTKKATASPVKDKEAI</sequence>
<evidence type="ECO:0000313" key="4">
    <source>
        <dbReference type="Proteomes" id="UP001214170"/>
    </source>
</evidence>
<gene>
    <name evidence="3" type="ORF">P8T11_23835</name>
</gene>
<dbReference type="RefSeq" id="WP_268082514.1">
    <property type="nucleotide sequence ID" value="NZ_CP106885.1"/>
</dbReference>
<organism evidence="3 4">
    <name type="scientific">Achromobacter spanius</name>
    <dbReference type="NCBI Taxonomy" id="217203"/>
    <lineage>
        <taxon>Bacteria</taxon>
        <taxon>Pseudomonadati</taxon>
        <taxon>Pseudomonadota</taxon>
        <taxon>Betaproteobacteria</taxon>
        <taxon>Burkholderiales</taxon>
        <taxon>Alcaligenaceae</taxon>
        <taxon>Achromobacter</taxon>
    </lineage>
</organism>
<proteinExistence type="predicted"/>
<dbReference type="SUPFAM" id="SSF47413">
    <property type="entry name" value="lambda repressor-like DNA-binding domains"/>
    <property type="match status" value="1"/>
</dbReference>
<dbReference type="InterPro" id="IPR010982">
    <property type="entry name" value="Lambda_DNA-bd_dom_sf"/>
</dbReference>
<feature type="domain" description="HTH cro/C1-type" evidence="2">
    <location>
        <begin position="27"/>
        <end position="80"/>
    </location>
</feature>